<protein>
    <submittedName>
        <fullName evidence="1">Uncharacterized protein</fullName>
    </submittedName>
</protein>
<dbReference type="EMBL" id="MK500308">
    <property type="protein sequence ID" value="QBK85195.1"/>
    <property type="molecule type" value="Genomic_DNA"/>
</dbReference>
<gene>
    <name evidence="1" type="ORF">LCIVAC01_00040</name>
</gene>
<evidence type="ECO:0000313" key="1">
    <source>
        <dbReference type="EMBL" id="QBK85195.1"/>
    </source>
</evidence>
<reference evidence="1" key="1">
    <citation type="journal article" date="2019" name="MBio">
        <title>Virus Genomes from Deep Sea Sediments Expand the Ocean Megavirome and Support Independent Origins of Viral Gigantism.</title>
        <authorList>
            <person name="Backstrom D."/>
            <person name="Yutin N."/>
            <person name="Jorgensen S.L."/>
            <person name="Dharamshi J."/>
            <person name="Homa F."/>
            <person name="Zaremba-Niedwiedzka K."/>
            <person name="Spang A."/>
            <person name="Wolf Y.I."/>
            <person name="Koonin E.V."/>
            <person name="Ettema T.J."/>
        </authorList>
    </citation>
    <scope>NUCLEOTIDE SEQUENCE</scope>
</reference>
<proteinExistence type="predicted"/>
<sequence length="115" mass="13280">MDRKQVYENLDTEREYQESLNPGWIHGGKPAVGLEILLAEDYLHLARLAWRRKYGDPNGGLDELRKVAGILVRCFENHGVPPRKRQLTVFLDDPAGGIKKTVWELEKENKKEKVK</sequence>
<accession>A0A481YR39</accession>
<name>A0A481YR39_9VIRU</name>
<organism evidence="1">
    <name type="scientific">Iridovirus LCIVAC01</name>
    <dbReference type="NCBI Taxonomy" id="2506607"/>
    <lineage>
        <taxon>Viruses</taxon>
        <taxon>Varidnaviria</taxon>
        <taxon>Bamfordvirae</taxon>
        <taxon>Nucleocytoviricota</taxon>
        <taxon>Megaviricetes</taxon>
        <taxon>Pimascovirales</taxon>
        <taxon>Pimascovirales incertae sedis</taxon>
        <taxon>Iridoviridae</taxon>
    </lineage>
</organism>